<dbReference type="GO" id="GO:0006508">
    <property type="term" value="P:proteolysis"/>
    <property type="evidence" value="ECO:0007669"/>
    <property type="project" value="UniProtKB-KW"/>
</dbReference>
<feature type="transmembrane region" description="Helical" evidence="11">
    <location>
        <begin position="31"/>
        <end position="48"/>
    </location>
</feature>
<dbReference type="InterPro" id="IPR001478">
    <property type="entry name" value="PDZ"/>
</dbReference>
<evidence type="ECO:0000256" key="6">
    <source>
        <dbReference type="ARBA" id="ARBA00022801"/>
    </source>
</evidence>
<feature type="transmembrane region" description="Helical" evidence="11">
    <location>
        <begin position="227"/>
        <end position="247"/>
    </location>
</feature>
<gene>
    <name evidence="13" type="ORF">TH606_08515</name>
</gene>
<dbReference type="InterPro" id="IPR004387">
    <property type="entry name" value="Pept_M50_Zn"/>
</dbReference>
<keyword evidence="11" id="KW-0479">Metal-binding</keyword>
<keyword evidence="10 11" id="KW-0472">Membrane</keyword>
<comment type="caution">
    <text evidence="13">The sequence shown here is derived from an EMBL/GenBank/DDBJ whole genome shotgun (WGS) entry which is preliminary data.</text>
</comment>
<dbReference type="PANTHER" id="PTHR42837:SF2">
    <property type="entry name" value="MEMBRANE METALLOPROTEASE ARASP2, CHLOROPLASTIC-RELATED"/>
    <property type="match status" value="1"/>
</dbReference>
<dbReference type="GO" id="GO:0004222">
    <property type="term" value="F:metalloendopeptidase activity"/>
    <property type="evidence" value="ECO:0007669"/>
    <property type="project" value="InterPro"/>
</dbReference>
<feature type="transmembrane region" description="Helical" evidence="11">
    <location>
        <begin position="94"/>
        <end position="118"/>
    </location>
</feature>
<dbReference type="SMART" id="SM00228">
    <property type="entry name" value="PDZ"/>
    <property type="match status" value="1"/>
</dbReference>
<dbReference type="InterPro" id="IPR008915">
    <property type="entry name" value="Peptidase_M50"/>
</dbReference>
<evidence type="ECO:0000256" key="3">
    <source>
        <dbReference type="ARBA" id="ARBA00007931"/>
    </source>
</evidence>
<keyword evidence="9 11" id="KW-0482">Metalloprotease</keyword>
<keyword evidence="6 11" id="KW-0378">Hydrolase</keyword>
<evidence type="ECO:0000256" key="5">
    <source>
        <dbReference type="ARBA" id="ARBA00022692"/>
    </source>
</evidence>
<feature type="transmembrane region" description="Helical" evidence="11">
    <location>
        <begin position="327"/>
        <end position="345"/>
    </location>
</feature>
<keyword evidence="4 13" id="KW-0645">Protease</keyword>
<sequence length="356" mass="38947">MHTALAVIIVLGVLIFFHELGHFLMARWRGVKVLVFSLGFGPKIFAWVRGGTEYRLSAIPLGGYVKLLGESPSDELSPEEIKYSFSHKPLKDRALIVLAGPVANFVLAWIFFVLVFTFQGKPVYIPQVGQVLPDSPAAQAGLQPGDIIIAIDGKQVKTWDELNQLVKKAAGRPIKLTVKRGEQEITLLVKPEIREAKNIFGETIKTPMIGIVSAGKAIYQKVAPHKAFVEGLLMVVALIKLTLVSIVKLIERVLPLSTLGGPIFIAQLAGEQAQAGVWALMSFMAILSVNLGVLNLLPIPMLDGGHLFMYVIEAVIGRPIPDKAKEMAMRVGFALLILLMIVVFYNDIMRLLGRNG</sequence>
<evidence type="ECO:0000256" key="2">
    <source>
        <dbReference type="ARBA" id="ARBA00004141"/>
    </source>
</evidence>
<dbReference type="GO" id="GO:0016020">
    <property type="term" value="C:membrane"/>
    <property type="evidence" value="ECO:0007669"/>
    <property type="project" value="UniProtKB-SubCell"/>
</dbReference>
<organism evidence="13 14">
    <name type="scientific">Thermodesulfatator autotrophicus</name>
    <dbReference type="NCBI Taxonomy" id="1795632"/>
    <lineage>
        <taxon>Bacteria</taxon>
        <taxon>Pseudomonadati</taxon>
        <taxon>Thermodesulfobacteriota</taxon>
        <taxon>Thermodesulfobacteria</taxon>
        <taxon>Thermodesulfobacteriales</taxon>
        <taxon>Thermodesulfatatoraceae</taxon>
        <taxon>Thermodesulfatator</taxon>
    </lineage>
</organism>
<dbReference type="PANTHER" id="PTHR42837">
    <property type="entry name" value="REGULATOR OF SIGMA-E PROTEASE RSEP"/>
    <property type="match status" value="1"/>
</dbReference>
<feature type="transmembrane region" description="Helical" evidence="11">
    <location>
        <begin position="277"/>
        <end position="299"/>
    </location>
</feature>
<comment type="subcellular location">
    <subcellularLocation>
        <location evidence="2">Membrane</location>
        <topology evidence="2">Multi-pass membrane protein</topology>
    </subcellularLocation>
</comment>
<evidence type="ECO:0000256" key="1">
    <source>
        <dbReference type="ARBA" id="ARBA00001947"/>
    </source>
</evidence>
<evidence type="ECO:0000256" key="7">
    <source>
        <dbReference type="ARBA" id="ARBA00022833"/>
    </source>
</evidence>
<evidence type="ECO:0000313" key="14">
    <source>
        <dbReference type="Proteomes" id="UP000076964"/>
    </source>
</evidence>
<dbReference type="GO" id="GO:0046872">
    <property type="term" value="F:metal ion binding"/>
    <property type="evidence" value="ECO:0007669"/>
    <property type="project" value="UniProtKB-KW"/>
</dbReference>
<dbReference type="CDD" id="cd23081">
    <property type="entry name" value="cpPDZ_EcRseP-like"/>
    <property type="match status" value="1"/>
</dbReference>
<reference evidence="13 14" key="1">
    <citation type="submission" date="2016-02" db="EMBL/GenBank/DDBJ databases">
        <title>Draft genome sequence of Thermodesulfatator sp. S606.</title>
        <authorList>
            <person name="Lai Q."/>
            <person name="Cao J."/>
            <person name="Dupont S."/>
            <person name="Shao Z."/>
            <person name="Jebbar M."/>
            <person name="Alain K."/>
        </authorList>
    </citation>
    <scope>NUCLEOTIDE SEQUENCE [LARGE SCALE GENOMIC DNA]</scope>
    <source>
        <strain evidence="13 14">S606</strain>
    </source>
</reference>
<dbReference type="PROSITE" id="PS50106">
    <property type="entry name" value="PDZ"/>
    <property type="match status" value="1"/>
</dbReference>
<evidence type="ECO:0000256" key="8">
    <source>
        <dbReference type="ARBA" id="ARBA00022989"/>
    </source>
</evidence>
<dbReference type="Gene3D" id="2.30.42.10">
    <property type="match status" value="1"/>
</dbReference>
<evidence type="ECO:0000259" key="12">
    <source>
        <dbReference type="PROSITE" id="PS50106"/>
    </source>
</evidence>
<accession>A0A177E7D4</accession>
<evidence type="ECO:0000256" key="4">
    <source>
        <dbReference type="ARBA" id="ARBA00022670"/>
    </source>
</evidence>
<feature type="domain" description="PDZ" evidence="12">
    <location>
        <begin position="128"/>
        <end position="193"/>
    </location>
</feature>
<dbReference type="Proteomes" id="UP000076964">
    <property type="component" value="Unassembled WGS sequence"/>
</dbReference>
<dbReference type="CDD" id="cd06163">
    <property type="entry name" value="S2P-M50_PDZ_RseP-like"/>
    <property type="match status" value="1"/>
</dbReference>
<dbReference type="RefSeq" id="WP_068542914.1">
    <property type="nucleotide sequence ID" value="NZ_LSFI01000039.1"/>
</dbReference>
<dbReference type="STRING" id="1795632.TH606_08515"/>
<evidence type="ECO:0000256" key="11">
    <source>
        <dbReference type="RuleBase" id="RU362031"/>
    </source>
</evidence>
<evidence type="ECO:0000256" key="9">
    <source>
        <dbReference type="ARBA" id="ARBA00023049"/>
    </source>
</evidence>
<feature type="transmembrane region" description="Helical" evidence="11">
    <location>
        <begin position="6"/>
        <end position="24"/>
    </location>
</feature>
<name>A0A177E7D4_9BACT</name>
<dbReference type="Pfam" id="PF17820">
    <property type="entry name" value="PDZ_6"/>
    <property type="match status" value="1"/>
</dbReference>
<comment type="similarity">
    <text evidence="3 11">Belongs to the peptidase M50B family.</text>
</comment>
<protein>
    <recommendedName>
        <fullName evidence="11">Zinc metalloprotease</fullName>
        <ecNumber evidence="11">3.4.24.-</ecNumber>
    </recommendedName>
</protein>
<proteinExistence type="inferred from homology"/>
<keyword evidence="5 11" id="KW-0812">Transmembrane</keyword>
<dbReference type="AlphaFoldDB" id="A0A177E7D4"/>
<evidence type="ECO:0000313" key="13">
    <source>
        <dbReference type="EMBL" id="OAG27142.1"/>
    </source>
</evidence>
<dbReference type="InterPro" id="IPR041489">
    <property type="entry name" value="PDZ_6"/>
</dbReference>
<keyword evidence="8 11" id="KW-1133">Transmembrane helix</keyword>
<dbReference type="EMBL" id="LSFI01000039">
    <property type="protein sequence ID" value="OAG27142.1"/>
    <property type="molecule type" value="Genomic_DNA"/>
</dbReference>
<dbReference type="InterPro" id="IPR036034">
    <property type="entry name" value="PDZ_sf"/>
</dbReference>
<dbReference type="EC" id="3.4.24.-" evidence="11"/>
<keyword evidence="14" id="KW-1185">Reference proteome</keyword>
<dbReference type="SUPFAM" id="SSF50156">
    <property type="entry name" value="PDZ domain-like"/>
    <property type="match status" value="1"/>
</dbReference>
<dbReference type="OrthoDB" id="9782003at2"/>
<dbReference type="Pfam" id="PF02163">
    <property type="entry name" value="Peptidase_M50"/>
    <property type="match status" value="1"/>
</dbReference>
<dbReference type="NCBIfam" id="TIGR00054">
    <property type="entry name" value="RIP metalloprotease RseP"/>
    <property type="match status" value="1"/>
</dbReference>
<keyword evidence="7 11" id="KW-0862">Zinc</keyword>
<comment type="cofactor">
    <cofactor evidence="1 11">
        <name>Zn(2+)</name>
        <dbReference type="ChEBI" id="CHEBI:29105"/>
    </cofactor>
</comment>
<evidence type="ECO:0000256" key="10">
    <source>
        <dbReference type="ARBA" id="ARBA00023136"/>
    </source>
</evidence>